<feature type="region of interest" description="Disordered" evidence="8">
    <location>
        <begin position="1"/>
        <end position="30"/>
    </location>
</feature>
<evidence type="ECO:0000256" key="8">
    <source>
        <dbReference type="SAM" id="MobiDB-lite"/>
    </source>
</evidence>
<evidence type="ECO:0000256" key="4">
    <source>
        <dbReference type="ARBA" id="ARBA00022786"/>
    </source>
</evidence>
<dbReference type="Pfam" id="PF02809">
    <property type="entry name" value="UIM"/>
    <property type="match status" value="2"/>
</dbReference>
<reference evidence="10 11" key="1">
    <citation type="journal article" date="2019" name="Sci. Rep.">
        <title>Orb-weaving spider Araneus ventricosus genome elucidates the spidroin gene catalogue.</title>
        <authorList>
            <person name="Kono N."/>
            <person name="Nakamura H."/>
            <person name="Ohtoshi R."/>
            <person name="Moran D.A.P."/>
            <person name="Shinohara A."/>
            <person name="Yoshida Y."/>
            <person name="Fujiwara M."/>
            <person name="Mori M."/>
            <person name="Tomita M."/>
            <person name="Arakawa K."/>
        </authorList>
    </citation>
    <scope>NUCLEOTIDE SEQUENCE [LARGE SCALE GENOMIC DNA]</scope>
</reference>
<feature type="compositionally biased region" description="Polar residues" evidence="8">
    <location>
        <begin position="434"/>
        <end position="451"/>
    </location>
</feature>
<dbReference type="PROSITE" id="PS00973">
    <property type="entry name" value="USP_2"/>
    <property type="match status" value="1"/>
</dbReference>
<accession>A0A4Y2ESS9</accession>
<feature type="domain" description="USP" evidence="9">
    <location>
        <begin position="118"/>
        <end position="610"/>
    </location>
</feature>
<evidence type="ECO:0000313" key="11">
    <source>
        <dbReference type="Proteomes" id="UP000499080"/>
    </source>
</evidence>
<feature type="coiled-coil region" evidence="7">
    <location>
        <begin position="509"/>
        <end position="536"/>
    </location>
</feature>
<dbReference type="Pfam" id="PF00443">
    <property type="entry name" value="UCH"/>
    <property type="match status" value="1"/>
</dbReference>
<dbReference type="InterPro" id="IPR044635">
    <property type="entry name" value="UBP14-like"/>
</dbReference>
<keyword evidence="6" id="KW-0788">Thiol protease</keyword>
<evidence type="ECO:0000256" key="2">
    <source>
        <dbReference type="ARBA" id="ARBA00012759"/>
    </source>
</evidence>
<evidence type="ECO:0000256" key="3">
    <source>
        <dbReference type="ARBA" id="ARBA00022670"/>
    </source>
</evidence>
<dbReference type="Proteomes" id="UP000499080">
    <property type="component" value="Unassembled WGS sequence"/>
</dbReference>
<keyword evidence="11" id="KW-1185">Reference proteome</keyword>
<dbReference type="GO" id="GO:0043161">
    <property type="term" value="P:proteasome-mediated ubiquitin-dependent protein catabolic process"/>
    <property type="evidence" value="ECO:0007669"/>
    <property type="project" value="InterPro"/>
</dbReference>
<dbReference type="PROSITE" id="PS00972">
    <property type="entry name" value="USP_1"/>
    <property type="match status" value="1"/>
</dbReference>
<evidence type="ECO:0000313" key="10">
    <source>
        <dbReference type="EMBL" id="GBM31911.1"/>
    </source>
</evidence>
<evidence type="ECO:0000256" key="7">
    <source>
        <dbReference type="SAM" id="Coils"/>
    </source>
</evidence>
<evidence type="ECO:0000256" key="5">
    <source>
        <dbReference type="ARBA" id="ARBA00022801"/>
    </source>
</evidence>
<dbReference type="GO" id="GO:0016579">
    <property type="term" value="P:protein deubiquitination"/>
    <property type="evidence" value="ECO:0007669"/>
    <property type="project" value="InterPro"/>
</dbReference>
<dbReference type="SMART" id="SM00726">
    <property type="entry name" value="UIM"/>
    <property type="match status" value="2"/>
</dbReference>
<keyword evidence="5 10" id="KW-0378">Hydrolase</keyword>
<proteinExistence type="predicted"/>
<dbReference type="EMBL" id="BGPR01000694">
    <property type="protein sequence ID" value="GBM31911.1"/>
    <property type="molecule type" value="Genomic_DNA"/>
</dbReference>
<name>A0A4Y2ESS9_ARAVE</name>
<gene>
    <name evidence="10" type="primary">Usp28_1</name>
    <name evidence="10" type="ORF">AVEN_74219_1</name>
</gene>
<dbReference type="OrthoDB" id="2420415at2759"/>
<protein>
    <recommendedName>
        <fullName evidence="2">ubiquitinyl hydrolase 1</fullName>
        <ecNumber evidence="2">3.4.19.12</ecNumber>
    </recommendedName>
</protein>
<evidence type="ECO:0000259" key="9">
    <source>
        <dbReference type="PROSITE" id="PS50235"/>
    </source>
</evidence>
<dbReference type="AlphaFoldDB" id="A0A4Y2ESS9"/>
<dbReference type="Gene3D" id="3.90.70.10">
    <property type="entry name" value="Cysteine proteinases"/>
    <property type="match status" value="1"/>
</dbReference>
<dbReference type="PROSITE" id="PS50235">
    <property type="entry name" value="USP_3"/>
    <property type="match status" value="1"/>
</dbReference>
<feature type="region of interest" description="Disordered" evidence="8">
    <location>
        <begin position="422"/>
        <end position="451"/>
    </location>
</feature>
<keyword evidence="7" id="KW-0175">Coiled coil</keyword>
<dbReference type="InterPro" id="IPR038765">
    <property type="entry name" value="Papain-like_cys_pep_sf"/>
</dbReference>
<evidence type="ECO:0000256" key="6">
    <source>
        <dbReference type="ARBA" id="ARBA00022807"/>
    </source>
</evidence>
<dbReference type="InterPro" id="IPR018200">
    <property type="entry name" value="USP_CS"/>
</dbReference>
<dbReference type="GO" id="GO:0070628">
    <property type="term" value="F:proteasome binding"/>
    <property type="evidence" value="ECO:0007669"/>
    <property type="project" value="TreeGrafter"/>
</dbReference>
<comment type="catalytic activity">
    <reaction evidence="1">
        <text>Thiol-dependent hydrolysis of ester, thioester, amide, peptide and isopeptide bonds formed by the C-terminal Gly of ubiquitin (a 76-residue protein attached to proteins as an intracellular targeting signal).</text>
        <dbReference type="EC" id="3.4.19.12"/>
    </reaction>
</comment>
<keyword evidence="4" id="KW-0833">Ubl conjugation pathway</keyword>
<dbReference type="GO" id="GO:0004843">
    <property type="term" value="F:cysteine-type deubiquitinase activity"/>
    <property type="evidence" value="ECO:0007669"/>
    <property type="project" value="UniProtKB-EC"/>
</dbReference>
<sequence length="1076" mass="123389">MTVEQSPLERFSNQKQQQQPPLLNVEKDAALSPTAGVIDLTNDSGDKEDDLKKAIALSLKEHEKVLGGQVSMEDQDISRVVEASLAESKAVGTKRKRGEVWQDPLNPHDRKRNGDWPVGLKNVGNTCWFSAVIQSLFHLPIFRKLVLNYSPQDWNVGSSDSKDQRNLAFMLQLRKLFALLSCSRRKYVDPSRALEEFKEAFPDSSGTDSQQDVSEFTHKLLEWLEDAFKLNSYEQITGDNGESMMEGPDQNPMLNLFYGHYLSEGQNEGRMFRNEETFGQYPLQVNGFNDIHESLEAAMAQEIESCNVMTKSGQESWFTRLPPVLLFELSRFQFNQQLGRPEKIHNKLEFPEIMYMDRYMEQNKTTTRAIREQVRKLKEERDRLQSQLEKYLNYGSGPKKVPLCDALQYTLDFAESRKLIEENSSEDVEMASPASVSSIGGDSPNSPNKVSSMEIVNSSNVATEPDASSTSSIVNSQQMNHISEDIVPSPQHISDMELKVFQACLKRWRKEIESNVKNLQENINNIDNTIKEIYNDSSLQKKPYRLHAVLVHEGQAASGHYWAYVYCPKRKLWLKFNDVSVSEATWSDLQRDSMGGHHYASAYCLLYVDELRPELFYECREFEIGPEYLYTLPEDLQVYVEQDNAAFLEETEHWDCEQNRKKDSSTMTVGDGDCTIIGEKRIVLYDSTNTSRFDNTHFEHSAPHIEKRAEHQASLKRVNFTEADCQNASLFSQFEGDASHFENISPLKQSTGHFYSGLSMEHAALVHRQTLGRVETFNPRPNQTNQQAFDELLRQETTNLRRLSRMPLADDLRLQHIGVYIVLNSASPDIYLTWSVLEQFLVPELDEFPKGRIVKDAAIQKLEAFRRSLKEDHFLAYGRWHQEYQIFRQVVALFVSGICHYHDNCFTTALDIFIQCCQLNASLLKLPGTRRGLEPKLLEHYRRITCLKLNESVANQFEKLSDLKKALDALCAAYEYILPSMEFLAARDAPECDIEVAEKIRNRWCSMLGIDLASKQSTKQEKLQDFLSKLLDPSNDLPKSRPAPAKKRIYNLEKAYREALDMAMKSGEYEAAQVAK</sequence>
<dbReference type="CDD" id="cd20485">
    <property type="entry name" value="USP25_USP28_C-like"/>
    <property type="match status" value="1"/>
</dbReference>
<dbReference type="EC" id="3.4.19.12" evidence="2"/>
<dbReference type="InterPro" id="IPR028889">
    <property type="entry name" value="USP"/>
</dbReference>
<comment type="caution">
    <text evidence="10">The sequence shown here is derived from an EMBL/GenBank/DDBJ whole genome shotgun (WGS) entry which is preliminary data.</text>
</comment>
<dbReference type="SUPFAM" id="SSF54001">
    <property type="entry name" value="Cysteine proteinases"/>
    <property type="match status" value="1"/>
</dbReference>
<dbReference type="CDD" id="cd02665">
    <property type="entry name" value="Peptidase_C19I"/>
    <property type="match status" value="1"/>
</dbReference>
<dbReference type="InterPro" id="IPR001394">
    <property type="entry name" value="Peptidase_C19_UCH"/>
</dbReference>
<feature type="coiled-coil region" evidence="7">
    <location>
        <begin position="360"/>
        <end position="394"/>
    </location>
</feature>
<dbReference type="InterPro" id="IPR003903">
    <property type="entry name" value="UIM_dom"/>
</dbReference>
<dbReference type="PANTHER" id="PTHR43982">
    <property type="entry name" value="UBIQUITIN CARBOXYL-TERMINAL HYDROLASE"/>
    <property type="match status" value="1"/>
</dbReference>
<organism evidence="10 11">
    <name type="scientific">Araneus ventricosus</name>
    <name type="common">Orbweaver spider</name>
    <name type="synonym">Epeira ventricosa</name>
    <dbReference type="NCBI Taxonomy" id="182803"/>
    <lineage>
        <taxon>Eukaryota</taxon>
        <taxon>Metazoa</taxon>
        <taxon>Ecdysozoa</taxon>
        <taxon>Arthropoda</taxon>
        <taxon>Chelicerata</taxon>
        <taxon>Arachnida</taxon>
        <taxon>Araneae</taxon>
        <taxon>Araneomorphae</taxon>
        <taxon>Entelegynae</taxon>
        <taxon>Araneoidea</taxon>
        <taxon>Araneidae</taxon>
        <taxon>Araneus</taxon>
    </lineage>
</organism>
<keyword evidence="3" id="KW-0645">Protease</keyword>
<dbReference type="PANTHER" id="PTHR43982:SF6">
    <property type="entry name" value="UBIQUITIN CARBOXYL-TERMINAL HYDROLASE 2-RELATED"/>
    <property type="match status" value="1"/>
</dbReference>
<evidence type="ECO:0000256" key="1">
    <source>
        <dbReference type="ARBA" id="ARBA00000707"/>
    </source>
</evidence>
<dbReference type="GO" id="GO:0061136">
    <property type="term" value="P:regulation of proteasomal protein catabolic process"/>
    <property type="evidence" value="ECO:0007669"/>
    <property type="project" value="TreeGrafter"/>
</dbReference>